<sequence length="187" mass="21848">DKIAVYANQVLDRAIELRTHISQEIVRETKSYPKSDSPAAKNFDKLSTEITGLTKERKAGRKRGIVKAEAEAIIKKTRNKAKTEIERTNKQFAERMKRIRDRKNKTREMIKGTPELAWWRARGIKTRSSASLLRNTVRTKAWTQKLMQNWKTRSNRIKKVWNTKSKNGIGIHLIGRAKARRIRKMRP</sequence>
<evidence type="ECO:0000256" key="1">
    <source>
        <dbReference type="SAM" id="Coils"/>
    </source>
</evidence>
<evidence type="ECO:0000313" key="2">
    <source>
        <dbReference type="EMBL" id="PIP68695.1"/>
    </source>
</evidence>
<keyword evidence="1" id="KW-0175">Coiled coil</keyword>
<protein>
    <submittedName>
        <fullName evidence="2">Uncharacterized protein</fullName>
    </submittedName>
</protein>
<dbReference type="EMBL" id="PCTI01000058">
    <property type="protein sequence ID" value="PIP68695.1"/>
    <property type="molecule type" value="Genomic_DNA"/>
</dbReference>
<comment type="caution">
    <text evidence="2">The sequence shown here is derived from an EMBL/GenBank/DDBJ whole genome shotgun (WGS) entry which is preliminary data.</text>
</comment>
<dbReference type="AlphaFoldDB" id="A0A2H0CFI2"/>
<accession>A0A2H0CFI2</accession>
<dbReference type="Proteomes" id="UP000229176">
    <property type="component" value="Unassembled WGS sequence"/>
</dbReference>
<evidence type="ECO:0000313" key="3">
    <source>
        <dbReference type="Proteomes" id="UP000229176"/>
    </source>
</evidence>
<feature type="coiled-coil region" evidence="1">
    <location>
        <begin position="67"/>
        <end position="102"/>
    </location>
</feature>
<reference evidence="2 3" key="1">
    <citation type="submission" date="2017-09" db="EMBL/GenBank/DDBJ databases">
        <title>Depth-based differentiation of microbial function through sediment-hosted aquifers and enrichment of novel symbionts in the deep terrestrial subsurface.</title>
        <authorList>
            <person name="Probst A.J."/>
            <person name="Ladd B."/>
            <person name="Jarett J.K."/>
            <person name="Geller-Mcgrath D.E."/>
            <person name="Sieber C.M."/>
            <person name="Emerson J.B."/>
            <person name="Anantharaman K."/>
            <person name="Thomas B.C."/>
            <person name="Malmstrom R."/>
            <person name="Stieglmeier M."/>
            <person name="Klingl A."/>
            <person name="Woyke T."/>
            <person name="Ryan C.M."/>
            <person name="Banfield J.F."/>
        </authorList>
    </citation>
    <scope>NUCLEOTIDE SEQUENCE [LARGE SCALE GENOMIC DNA]</scope>
    <source>
        <strain evidence="2">CG22_combo_CG10-13_8_21_14_all_32_8</strain>
    </source>
</reference>
<feature type="non-terminal residue" evidence="2">
    <location>
        <position position="1"/>
    </location>
</feature>
<proteinExistence type="predicted"/>
<name>A0A2H0CFI2_9BACT</name>
<gene>
    <name evidence="2" type="ORF">COW91_03425</name>
</gene>
<organism evidence="2 3">
    <name type="scientific">Candidatus Nomurabacteria bacterium CG22_combo_CG10-13_8_21_14_all_32_8</name>
    <dbReference type="NCBI Taxonomy" id="1974732"/>
    <lineage>
        <taxon>Bacteria</taxon>
        <taxon>Candidatus Nomuraibacteriota</taxon>
    </lineage>
</organism>